<dbReference type="OMA" id="PEWIGND"/>
<reference evidence="12" key="1">
    <citation type="submission" date="2021-05" db="UniProtKB">
        <authorList>
            <consortium name="EnsemblPlants"/>
        </authorList>
    </citation>
    <scope>IDENTIFICATION</scope>
    <source>
        <strain evidence="12">subsp. malaccensis</strain>
    </source>
</reference>
<comment type="similarity">
    <text evidence="2">Belongs to the RLP family.</text>
</comment>
<evidence type="ECO:0000256" key="4">
    <source>
        <dbReference type="ARBA" id="ARBA00022614"/>
    </source>
</evidence>
<dbReference type="FunFam" id="3.80.10.10:FF:000213">
    <property type="entry name" value="Tyrosine-sulfated glycopeptide receptor 1"/>
    <property type="match status" value="1"/>
</dbReference>
<dbReference type="SMART" id="SM00365">
    <property type="entry name" value="LRR_SD22"/>
    <property type="match status" value="7"/>
</dbReference>
<name>A0A804IHV5_MUSAM</name>
<evidence type="ECO:0000256" key="7">
    <source>
        <dbReference type="ARBA" id="ARBA00022737"/>
    </source>
</evidence>
<evidence type="ECO:0000256" key="8">
    <source>
        <dbReference type="ARBA" id="ARBA00022989"/>
    </source>
</evidence>
<dbReference type="FunFam" id="3.80.10.10:FF:000383">
    <property type="entry name" value="Leucine-rich repeat receptor protein kinase EMS1"/>
    <property type="match status" value="1"/>
</dbReference>
<comment type="subcellular location">
    <subcellularLocation>
        <location evidence="1">Cell membrane</location>
        <topology evidence="1">Single-pass type I membrane protein</topology>
    </subcellularLocation>
</comment>
<keyword evidence="6" id="KW-0732">Signal</keyword>
<dbReference type="SMART" id="SM00369">
    <property type="entry name" value="LRR_TYP"/>
    <property type="match status" value="12"/>
</dbReference>
<dbReference type="Pfam" id="PF00560">
    <property type="entry name" value="LRR_1"/>
    <property type="match status" value="11"/>
</dbReference>
<dbReference type="AlphaFoldDB" id="A0A804IHV5"/>
<evidence type="ECO:0000313" key="12">
    <source>
        <dbReference type="EnsemblPlants" id="Ma03_p29910.1"/>
    </source>
</evidence>
<evidence type="ECO:0000256" key="11">
    <source>
        <dbReference type="SAM" id="Phobius"/>
    </source>
</evidence>
<evidence type="ECO:0000256" key="9">
    <source>
        <dbReference type="ARBA" id="ARBA00023136"/>
    </source>
</evidence>
<dbReference type="Gramene" id="Ma03_t29910.1">
    <property type="protein sequence ID" value="Ma03_p29910.1"/>
    <property type="gene ID" value="Ma03_g29910"/>
</dbReference>
<dbReference type="EnsemblPlants" id="Ma03_t29910.1">
    <property type="protein sequence ID" value="Ma03_p29910.1"/>
    <property type="gene ID" value="Ma03_g29910"/>
</dbReference>
<keyword evidence="3" id="KW-1003">Cell membrane</keyword>
<keyword evidence="9 11" id="KW-0472">Membrane</keyword>
<dbReference type="GO" id="GO:0005886">
    <property type="term" value="C:plasma membrane"/>
    <property type="evidence" value="ECO:0007669"/>
    <property type="project" value="UniProtKB-SubCell"/>
</dbReference>
<dbReference type="Proteomes" id="UP000012960">
    <property type="component" value="Unplaced"/>
</dbReference>
<keyword evidence="13" id="KW-1185">Reference proteome</keyword>
<evidence type="ECO:0000256" key="6">
    <source>
        <dbReference type="ARBA" id="ARBA00022729"/>
    </source>
</evidence>
<feature type="transmembrane region" description="Helical" evidence="11">
    <location>
        <begin position="659"/>
        <end position="679"/>
    </location>
</feature>
<keyword evidence="10" id="KW-0325">Glycoprotein</keyword>
<evidence type="ECO:0000313" key="13">
    <source>
        <dbReference type="Proteomes" id="UP000012960"/>
    </source>
</evidence>
<dbReference type="PANTHER" id="PTHR48063:SF112">
    <property type="entry name" value="RECEPTOR LIKE PROTEIN 30-LIKE"/>
    <property type="match status" value="1"/>
</dbReference>
<organism evidence="12 13">
    <name type="scientific">Musa acuminata subsp. malaccensis</name>
    <name type="common">Wild banana</name>
    <name type="synonym">Musa malaccensis</name>
    <dbReference type="NCBI Taxonomy" id="214687"/>
    <lineage>
        <taxon>Eukaryota</taxon>
        <taxon>Viridiplantae</taxon>
        <taxon>Streptophyta</taxon>
        <taxon>Embryophyta</taxon>
        <taxon>Tracheophyta</taxon>
        <taxon>Spermatophyta</taxon>
        <taxon>Magnoliopsida</taxon>
        <taxon>Liliopsida</taxon>
        <taxon>Zingiberales</taxon>
        <taxon>Musaceae</taxon>
        <taxon>Musa</taxon>
    </lineage>
</organism>
<evidence type="ECO:0000256" key="3">
    <source>
        <dbReference type="ARBA" id="ARBA00022475"/>
    </source>
</evidence>
<dbReference type="FunCoup" id="A0A804IHV5">
    <property type="interactions" value="13"/>
</dbReference>
<keyword evidence="8 11" id="KW-1133">Transmembrane helix</keyword>
<dbReference type="InterPro" id="IPR046956">
    <property type="entry name" value="RLP23-like"/>
</dbReference>
<evidence type="ECO:0000256" key="1">
    <source>
        <dbReference type="ARBA" id="ARBA00004251"/>
    </source>
</evidence>
<accession>A0A804IHV5</accession>
<dbReference type="InterPro" id="IPR003591">
    <property type="entry name" value="Leu-rich_rpt_typical-subtyp"/>
</dbReference>
<sequence>MGGSKVNPSLQELKHLKYLDLSMNNFSGAPVPTMIASLVHLEYLNLSNAMFDGLIPPQLGNLSNLHYLDLQGWYYDDLLHVDDLDWLSRVPSLKYLDMSSVNLSKVTNWFYVINSIPALEVLRLSHADLPYVPSPLPTFNLTAITTLDLSGNSNATSAMLRWLSNATSLEYLLLSGCGSLTIESVQVALGALLNLKKLDLSANSLKGEIREILNNVSSRGLKHLDLSWNQLFGDIPPGSLRDLDGEIPPTVGKFVRLEYLYLSNNGINGKIPQAIGNLSNLLELHLSGNKIVGWIPPSIGNLTNLVHLDLSRNNISGYIQETLGTLIHMEELYLFNNRISGQIPETIGDLQNLRMLFLSNNHISGQIPKKIGKLHRLWIPSFLKYCDQLIILDFGENKLFGKIPKWIGRNLSSLKVLRLRSNLLYGVIPENIANLTFLQVLDLSSNNLFGSLPSSLGNFTAMVEVQNKTWSWLKENYSYIESRLFTSNGLIVEEYYSYSESILLTTKGEIADYTTILSLVTFIDLSNNQLSGEIPKDLTKLLGLRFLNLSNNHLTGRIPEKMGDMKLLESLDLSVNSLTGEIPSSFSAMHFLERLNLSYNNLSGKIPTSGQLSTFDSWTYVGNKGLCGIPLPDCPVYQTPPDATVKHEDDEKLDKLLEYTSVVIGFVVGFWLFIGTLIMKQAIRFAFFRWIDEASDWIYVQFAVKLAKLKSKWQTTT</sequence>
<keyword evidence="5 11" id="KW-0812">Transmembrane</keyword>
<evidence type="ECO:0000256" key="10">
    <source>
        <dbReference type="ARBA" id="ARBA00023180"/>
    </source>
</evidence>
<dbReference type="SUPFAM" id="SSF52058">
    <property type="entry name" value="L domain-like"/>
    <property type="match status" value="1"/>
</dbReference>
<proteinExistence type="inferred from homology"/>
<keyword evidence="7" id="KW-0677">Repeat</keyword>
<protein>
    <submittedName>
        <fullName evidence="12">Uncharacterized protein</fullName>
    </submittedName>
</protein>
<dbReference type="InterPro" id="IPR001611">
    <property type="entry name" value="Leu-rich_rpt"/>
</dbReference>
<evidence type="ECO:0000256" key="2">
    <source>
        <dbReference type="ARBA" id="ARBA00009592"/>
    </source>
</evidence>
<dbReference type="SUPFAM" id="SSF52047">
    <property type="entry name" value="RNI-like"/>
    <property type="match status" value="1"/>
</dbReference>
<keyword evidence="4" id="KW-0433">Leucine-rich repeat</keyword>
<dbReference type="Gene3D" id="3.80.10.10">
    <property type="entry name" value="Ribonuclease Inhibitor"/>
    <property type="match status" value="5"/>
</dbReference>
<dbReference type="InterPro" id="IPR032675">
    <property type="entry name" value="LRR_dom_sf"/>
</dbReference>
<dbReference type="Pfam" id="PF13855">
    <property type="entry name" value="LRR_8"/>
    <property type="match status" value="1"/>
</dbReference>
<dbReference type="PANTHER" id="PTHR48063">
    <property type="entry name" value="LRR RECEPTOR-LIKE KINASE"/>
    <property type="match status" value="1"/>
</dbReference>
<evidence type="ECO:0000256" key="5">
    <source>
        <dbReference type="ARBA" id="ARBA00022692"/>
    </source>
</evidence>
<dbReference type="InParanoid" id="A0A804IHV5"/>
<dbReference type="PRINTS" id="PR00019">
    <property type="entry name" value="LEURICHRPT"/>
</dbReference>
<dbReference type="Pfam" id="PF13516">
    <property type="entry name" value="LRR_6"/>
    <property type="match status" value="1"/>
</dbReference>